<evidence type="ECO:0000313" key="8">
    <source>
        <dbReference type="Proteomes" id="UP000026961"/>
    </source>
</evidence>
<feature type="domain" description="Protein kinase" evidence="6">
    <location>
        <begin position="1"/>
        <end position="103"/>
    </location>
</feature>
<dbReference type="GO" id="GO:0007346">
    <property type="term" value="P:regulation of mitotic cell cycle"/>
    <property type="evidence" value="ECO:0007669"/>
    <property type="project" value="TreeGrafter"/>
</dbReference>
<evidence type="ECO:0000313" key="7">
    <source>
        <dbReference type="EnsemblPlants" id="OGLUM10G02560.1"/>
    </source>
</evidence>
<dbReference type="InterPro" id="IPR000719">
    <property type="entry name" value="Prot_kinase_dom"/>
</dbReference>
<dbReference type="HOGENOM" id="CLU_1646327_0_0_1"/>
<organism evidence="7">
    <name type="scientific">Oryza glumipatula</name>
    <dbReference type="NCBI Taxonomy" id="40148"/>
    <lineage>
        <taxon>Eukaryota</taxon>
        <taxon>Viridiplantae</taxon>
        <taxon>Streptophyta</taxon>
        <taxon>Embryophyta</taxon>
        <taxon>Tracheophyta</taxon>
        <taxon>Spermatophyta</taxon>
        <taxon>Magnoliopsida</taxon>
        <taxon>Liliopsida</taxon>
        <taxon>Poales</taxon>
        <taxon>Poaceae</taxon>
        <taxon>BOP clade</taxon>
        <taxon>Oryzoideae</taxon>
        <taxon>Oryzeae</taxon>
        <taxon>Oryzinae</taxon>
        <taxon>Oryza</taxon>
    </lineage>
</organism>
<dbReference type="Pfam" id="PF00069">
    <property type="entry name" value="Pkinase"/>
    <property type="match status" value="1"/>
</dbReference>
<reference evidence="7" key="2">
    <citation type="submission" date="2018-05" db="EMBL/GenBank/DDBJ databases">
        <title>OgluRS3 (Oryza glumaepatula Reference Sequence Version 3).</title>
        <authorList>
            <person name="Zhang J."/>
            <person name="Kudrna D."/>
            <person name="Lee S."/>
            <person name="Talag J."/>
            <person name="Welchert J."/>
            <person name="Wing R.A."/>
        </authorList>
    </citation>
    <scope>NUCLEOTIDE SEQUENCE [LARGE SCALE GENOMIC DNA]</scope>
</reference>
<dbReference type="EnsemblPlants" id="OGLUM10G02560.1">
    <property type="protein sequence ID" value="OGLUM10G02560.1"/>
    <property type="gene ID" value="OGLUM10G02560"/>
</dbReference>
<comment type="catalytic activity">
    <reaction evidence="5">
        <text>[DNA-directed RNA polymerase] + ATP = phospho-[DNA-directed RNA polymerase] + ADP + H(+)</text>
        <dbReference type="Rhea" id="RHEA:10216"/>
        <dbReference type="Rhea" id="RHEA-COMP:11321"/>
        <dbReference type="Rhea" id="RHEA-COMP:11322"/>
        <dbReference type="ChEBI" id="CHEBI:15378"/>
        <dbReference type="ChEBI" id="CHEBI:30616"/>
        <dbReference type="ChEBI" id="CHEBI:43176"/>
        <dbReference type="ChEBI" id="CHEBI:68546"/>
        <dbReference type="ChEBI" id="CHEBI:456216"/>
        <dbReference type="EC" id="2.7.11.23"/>
    </reaction>
</comment>
<dbReference type="PROSITE" id="PS50011">
    <property type="entry name" value="PROTEIN_KINASE_DOM"/>
    <property type="match status" value="1"/>
</dbReference>
<sequence length="161" mass="17190">MKPPGKPYDLCRSSTLPYTSPEQLAGNRCYGPAVDMWALGCIMGELLTGAPLFGGDMTEEDLLADLSADLGDQLNELFYDVLPELSPAARGVLSGAAGVRPREEADVSGCTGVPVVRRGAQESRVPWFRAAVWIALGEEDRNSVLVSVCQSVVSFSLTARL</sequence>
<dbReference type="AlphaFoldDB" id="A0A0E0B7Y3"/>
<dbReference type="Gene3D" id="1.10.510.10">
    <property type="entry name" value="Transferase(Phosphotransferase) domain 1"/>
    <property type="match status" value="1"/>
</dbReference>
<dbReference type="SUPFAM" id="SSF56112">
    <property type="entry name" value="Protein kinase-like (PK-like)"/>
    <property type="match status" value="1"/>
</dbReference>
<dbReference type="Proteomes" id="UP000026961">
    <property type="component" value="Chromosome 10"/>
</dbReference>
<accession>A0A0E0B7Y3</accession>
<reference evidence="7" key="1">
    <citation type="submission" date="2015-04" db="UniProtKB">
        <authorList>
            <consortium name="EnsemblPlants"/>
        </authorList>
    </citation>
    <scope>IDENTIFICATION</scope>
</reference>
<keyword evidence="3" id="KW-0547">Nucleotide-binding</keyword>
<evidence type="ECO:0000256" key="5">
    <source>
        <dbReference type="ARBA" id="ARBA00049280"/>
    </source>
</evidence>
<proteinExistence type="predicted"/>
<dbReference type="Gramene" id="OGLUM10G02560.1">
    <property type="protein sequence ID" value="OGLUM10G02560.1"/>
    <property type="gene ID" value="OGLUM10G02560"/>
</dbReference>
<dbReference type="GO" id="GO:0005634">
    <property type="term" value="C:nucleus"/>
    <property type="evidence" value="ECO:0007669"/>
    <property type="project" value="TreeGrafter"/>
</dbReference>
<dbReference type="STRING" id="40148.A0A0E0B7Y3"/>
<evidence type="ECO:0000256" key="2">
    <source>
        <dbReference type="ARBA" id="ARBA00022553"/>
    </source>
</evidence>
<keyword evidence="2" id="KW-0597">Phosphoprotein</keyword>
<dbReference type="InterPro" id="IPR050108">
    <property type="entry name" value="CDK"/>
</dbReference>
<dbReference type="GO" id="GO:0008353">
    <property type="term" value="F:RNA polymerase II CTD heptapeptide repeat kinase activity"/>
    <property type="evidence" value="ECO:0007669"/>
    <property type="project" value="UniProtKB-EC"/>
</dbReference>
<evidence type="ECO:0000256" key="4">
    <source>
        <dbReference type="ARBA" id="ARBA00022840"/>
    </source>
</evidence>
<dbReference type="EC" id="2.7.11.23" evidence="1"/>
<dbReference type="PANTHER" id="PTHR24056:SF432">
    <property type="entry name" value="OS10G0154500 PROTEIN"/>
    <property type="match status" value="1"/>
</dbReference>
<dbReference type="PANTHER" id="PTHR24056">
    <property type="entry name" value="CELL DIVISION PROTEIN KINASE"/>
    <property type="match status" value="1"/>
</dbReference>
<name>A0A0E0B7Y3_9ORYZ</name>
<evidence type="ECO:0000256" key="1">
    <source>
        <dbReference type="ARBA" id="ARBA00012409"/>
    </source>
</evidence>
<dbReference type="GO" id="GO:0005524">
    <property type="term" value="F:ATP binding"/>
    <property type="evidence" value="ECO:0007669"/>
    <property type="project" value="UniProtKB-KW"/>
</dbReference>
<keyword evidence="8" id="KW-1185">Reference proteome</keyword>
<evidence type="ECO:0000256" key="3">
    <source>
        <dbReference type="ARBA" id="ARBA00022741"/>
    </source>
</evidence>
<dbReference type="InterPro" id="IPR011009">
    <property type="entry name" value="Kinase-like_dom_sf"/>
</dbReference>
<protein>
    <recommendedName>
        <fullName evidence="1">[RNA-polymerase]-subunit kinase</fullName>
        <ecNumber evidence="1">2.7.11.23</ecNumber>
    </recommendedName>
</protein>
<evidence type="ECO:0000259" key="6">
    <source>
        <dbReference type="PROSITE" id="PS50011"/>
    </source>
</evidence>
<keyword evidence="4" id="KW-0067">ATP-binding</keyword>